<dbReference type="InterPro" id="IPR036878">
    <property type="entry name" value="Glu_permease_IIB"/>
</dbReference>
<dbReference type="SUPFAM" id="SSF55604">
    <property type="entry name" value="Glucose permease domain IIB"/>
    <property type="match status" value="1"/>
</dbReference>
<dbReference type="InterPro" id="IPR018113">
    <property type="entry name" value="PTrfase_EIIB_Cys"/>
</dbReference>
<feature type="domain" description="PTS EIIC type-1" evidence="15">
    <location>
        <begin position="264"/>
        <end position="606"/>
    </location>
</feature>
<keyword evidence="8" id="KW-0418">Kinase</keyword>
<evidence type="ECO:0000259" key="13">
    <source>
        <dbReference type="PROSITE" id="PS51093"/>
    </source>
</evidence>
<evidence type="ECO:0000313" key="16">
    <source>
        <dbReference type="EMBL" id="MBS4883621.1"/>
    </source>
</evidence>
<evidence type="ECO:0000256" key="11">
    <source>
        <dbReference type="PROSITE-ProRule" id="PRU00421"/>
    </source>
</evidence>
<evidence type="ECO:0000256" key="2">
    <source>
        <dbReference type="ARBA" id="ARBA00022448"/>
    </source>
</evidence>
<dbReference type="Gene3D" id="3.30.1360.60">
    <property type="entry name" value="Glucose permease domain IIB"/>
    <property type="match status" value="1"/>
</dbReference>
<dbReference type="SUPFAM" id="SSF51261">
    <property type="entry name" value="Duplicated hybrid motif"/>
    <property type="match status" value="1"/>
</dbReference>
<comment type="subcellular location">
    <subcellularLocation>
        <location evidence="1">Cell membrane</location>
        <topology evidence="1">Multi-pass membrane protein</topology>
    </subcellularLocation>
</comment>
<evidence type="ECO:0000256" key="1">
    <source>
        <dbReference type="ARBA" id="ARBA00004651"/>
    </source>
</evidence>
<keyword evidence="6" id="KW-0598">Phosphotransferase system</keyword>
<dbReference type="InterPro" id="IPR011055">
    <property type="entry name" value="Dup_hybrid_motif"/>
</dbReference>
<dbReference type="FunFam" id="2.70.70.10:FF:000001">
    <property type="entry name" value="PTS system glucose-specific IIA component"/>
    <property type="match status" value="1"/>
</dbReference>
<dbReference type="InterPro" id="IPR003352">
    <property type="entry name" value="PTS_EIIC"/>
</dbReference>
<evidence type="ECO:0000256" key="3">
    <source>
        <dbReference type="ARBA" id="ARBA00022475"/>
    </source>
</evidence>
<dbReference type="InterPro" id="IPR001996">
    <property type="entry name" value="PTS_IIB_1"/>
</dbReference>
<dbReference type="GO" id="GO:0008982">
    <property type="term" value="F:protein-N(PI)-phosphohistidine-sugar phosphotransferase activity"/>
    <property type="evidence" value="ECO:0007669"/>
    <property type="project" value="InterPro"/>
</dbReference>
<dbReference type="AlphaFoldDB" id="A0A942W804"/>
<feature type="transmembrane region" description="Helical" evidence="12">
    <location>
        <begin position="303"/>
        <end position="326"/>
    </location>
</feature>
<accession>A0A942W804</accession>
<dbReference type="Proteomes" id="UP000753219">
    <property type="component" value="Unassembled WGS sequence"/>
</dbReference>
<keyword evidence="9 12" id="KW-1133">Transmembrane helix</keyword>
<feature type="transmembrane region" description="Helical" evidence="12">
    <location>
        <begin position="273"/>
        <end position="296"/>
    </location>
</feature>
<dbReference type="GO" id="GO:0005886">
    <property type="term" value="C:plasma membrane"/>
    <property type="evidence" value="ECO:0007669"/>
    <property type="project" value="UniProtKB-SubCell"/>
</dbReference>
<dbReference type="GO" id="GO:0016301">
    <property type="term" value="F:kinase activity"/>
    <property type="evidence" value="ECO:0007669"/>
    <property type="project" value="UniProtKB-KW"/>
</dbReference>
<dbReference type="InterPro" id="IPR050558">
    <property type="entry name" value="PTS_Sugar-Specific_Components"/>
</dbReference>
<keyword evidence="3" id="KW-1003">Cell membrane</keyword>
<protein>
    <submittedName>
        <fullName evidence="16">Glucose PTS transporter subunit IIA</fullName>
    </submittedName>
</protein>
<evidence type="ECO:0000256" key="9">
    <source>
        <dbReference type="ARBA" id="ARBA00022989"/>
    </source>
</evidence>
<name>A0A942W804_9FIRM</name>
<proteinExistence type="predicted"/>
<dbReference type="PROSITE" id="PS51103">
    <property type="entry name" value="PTS_EIIC_TYPE_1"/>
    <property type="match status" value="1"/>
</dbReference>
<dbReference type="NCBIfam" id="TIGR00830">
    <property type="entry name" value="PTBA"/>
    <property type="match status" value="1"/>
</dbReference>
<dbReference type="RefSeq" id="WP_278639758.1">
    <property type="nucleotide sequence ID" value="NZ_JAGZMZ010000004.1"/>
</dbReference>
<keyword evidence="5" id="KW-0808">Transferase</keyword>
<dbReference type="PANTHER" id="PTHR30175:SF1">
    <property type="entry name" value="PTS SYSTEM ARBUTIN-, CELLOBIOSE-, AND SALICIN-SPECIFIC EIIBC COMPONENT-RELATED"/>
    <property type="match status" value="1"/>
</dbReference>
<organism evidence="16 17">
    <name type="scientific">Amedibacillus dolichus</name>
    <dbReference type="NCBI Taxonomy" id="31971"/>
    <lineage>
        <taxon>Bacteria</taxon>
        <taxon>Bacillati</taxon>
        <taxon>Bacillota</taxon>
        <taxon>Erysipelotrichia</taxon>
        <taxon>Erysipelotrichales</taxon>
        <taxon>Erysipelotrichaceae</taxon>
        <taxon>Amedibacillus</taxon>
    </lineage>
</organism>
<dbReference type="PROSITE" id="PS51093">
    <property type="entry name" value="PTS_EIIA_TYPE_1"/>
    <property type="match status" value="1"/>
</dbReference>
<feature type="active site" description="Phosphocysteine intermediate; for EIIB activity" evidence="11">
    <location>
        <position position="191"/>
    </location>
</feature>
<feature type="transmembrane region" description="Helical" evidence="12">
    <location>
        <begin position="483"/>
        <end position="502"/>
    </location>
</feature>
<sequence length="606" mass="64971">MLNKFSVVSPIKGKRICLDEVKDDLFRSSVMGPTVAIDAQDCMLYAPEDAVMSVVFDTAHAYGLKFKNGVEMLVHIGINTVELNGEGFEAFVKQGDSVKKGTLLAKFDKELIASKGIDPTVMVVITNAAQFENVVVKDADLIDLHTAVFEVIEGEVKEKKGNKKMNKNEQLAKDILACVGGYENINKVTHCSTRLRFNLKDETIVKEAELKKLNVLKVIQAGGQYQVVIGPEVSNVFKYIGFNDNGTSGSETKEKVSPVNKVFDIISGSFSPLIPVFCGAGLIKALCAVLTMLNILQTTDSTYLILSAAGNSVFYFLPILLGVSIAKKLNLNPYVAAAIGAALMEPNFTGLASAEGAVTFAGIPVMVSDYSSSVLPIFGAVIMLYVVENLLKKYLPADVHIIFVPFLSLLIVVPLTILIFGPFGIYLGNALAAFISFIMGKSAILTGAIVAGIWLFVVVLGLHWAIIPIMINNMALNGSDPLMGVLQGASWVVCGIAIGTFLKTKDTRLKEVAISGFIPAFLSGISEPILYGILFRYKRTLVISVISMAVCGALGGMIGVAATQLAGGIFTIFTYIPIINYIIVILVAIILPAVLIMIFGLGEEGE</sequence>
<dbReference type="InterPro" id="IPR001127">
    <property type="entry name" value="PTS_EIIA_1_perm"/>
</dbReference>
<evidence type="ECO:0000256" key="7">
    <source>
        <dbReference type="ARBA" id="ARBA00022692"/>
    </source>
</evidence>
<evidence type="ECO:0000256" key="4">
    <source>
        <dbReference type="ARBA" id="ARBA00022597"/>
    </source>
</evidence>
<gene>
    <name evidence="16" type="ORF">KHZ85_02525</name>
</gene>
<evidence type="ECO:0000256" key="6">
    <source>
        <dbReference type="ARBA" id="ARBA00022683"/>
    </source>
</evidence>
<dbReference type="CDD" id="cd00212">
    <property type="entry name" value="PTS_IIB_glc"/>
    <property type="match status" value="1"/>
</dbReference>
<dbReference type="PROSITE" id="PS00371">
    <property type="entry name" value="PTS_EIIA_TYPE_1_HIS"/>
    <property type="match status" value="1"/>
</dbReference>
<evidence type="ECO:0000259" key="15">
    <source>
        <dbReference type="PROSITE" id="PS51103"/>
    </source>
</evidence>
<feature type="transmembrane region" description="Helical" evidence="12">
    <location>
        <begin position="447"/>
        <end position="471"/>
    </location>
</feature>
<feature type="domain" description="PTS EIIA type-1" evidence="13">
    <location>
        <begin position="23"/>
        <end position="127"/>
    </location>
</feature>
<evidence type="ECO:0000256" key="12">
    <source>
        <dbReference type="SAM" id="Phobius"/>
    </source>
</evidence>
<feature type="domain" description="PTS EIIB type-1" evidence="14">
    <location>
        <begin position="169"/>
        <end position="250"/>
    </location>
</feature>
<reference evidence="16" key="1">
    <citation type="submission" date="2021-02" db="EMBL/GenBank/DDBJ databases">
        <title>Infant gut strain persistence is associated with maternal origin, phylogeny, and functional potential including surface adhesion and iron acquisition.</title>
        <authorList>
            <person name="Lou Y.C."/>
        </authorList>
    </citation>
    <scope>NUCLEOTIDE SEQUENCE</scope>
    <source>
        <strain evidence="16">L3_108_103G1_dasL3_108_103G1_concoct_2</strain>
    </source>
</reference>
<dbReference type="Pfam" id="PF00358">
    <property type="entry name" value="PTS_EIIA_1"/>
    <property type="match status" value="1"/>
</dbReference>
<feature type="transmembrane region" description="Helical" evidence="12">
    <location>
        <begin position="399"/>
        <end position="417"/>
    </location>
</feature>
<dbReference type="InterPro" id="IPR013013">
    <property type="entry name" value="PTS_EIIC_1"/>
</dbReference>
<dbReference type="GO" id="GO:0009401">
    <property type="term" value="P:phosphoenolpyruvate-dependent sugar phosphotransferase system"/>
    <property type="evidence" value="ECO:0007669"/>
    <property type="project" value="UniProtKB-KW"/>
</dbReference>
<feature type="transmembrane region" description="Helical" evidence="12">
    <location>
        <begin position="370"/>
        <end position="387"/>
    </location>
</feature>
<dbReference type="FunFam" id="3.30.1360.60:FF:000001">
    <property type="entry name" value="PTS system glucose-specific IIBC component PtsG"/>
    <property type="match status" value="1"/>
</dbReference>
<keyword evidence="10 12" id="KW-0472">Membrane</keyword>
<evidence type="ECO:0000256" key="10">
    <source>
        <dbReference type="ARBA" id="ARBA00023136"/>
    </source>
</evidence>
<dbReference type="Pfam" id="PF02378">
    <property type="entry name" value="PTS_EIIC"/>
    <property type="match status" value="1"/>
</dbReference>
<feature type="transmembrane region" description="Helical" evidence="12">
    <location>
        <begin position="514"/>
        <end position="535"/>
    </location>
</feature>
<feature type="transmembrane region" description="Helical" evidence="12">
    <location>
        <begin position="578"/>
        <end position="601"/>
    </location>
</feature>
<dbReference type="PANTHER" id="PTHR30175">
    <property type="entry name" value="PHOSPHOTRANSFERASE SYSTEM TRANSPORT PROTEIN"/>
    <property type="match status" value="1"/>
</dbReference>
<dbReference type="PROSITE" id="PS51098">
    <property type="entry name" value="PTS_EIIB_TYPE_1"/>
    <property type="match status" value="1"/>
</dbReference>
<evidence type="ECO:0000256" key="5">
    <source>
        <dbReference type="ARBA" id="ARBA00022679"/>
    </source>
</evidence>
<dbReference type="EMBL" id="JAGZMZ010000004">
    <property type="protein sequence ID" value="MBS4883621.1"/>
    <property type="molecule type" value="Genomic_DNA"/>
</dbReference>
<keyword evidence="4" id="KW-0762">Sugar transport</keyword>
<evidence type="ECO:0000259" key="14">
    <source>
        <dbReference type="PROSITE" id="PS51098"/>
    </source>
</evidence>
<keyword evidence="2" id="KW-0813">Transport</keyword>
<dbReference type="Pfam" id="PF00367">
    <property type="entry name" value="PTS_EIIB"/>
    <property type="match status" value="1"/>
</dbReference>
<feature type="transmembrane region" description="Helical" evidence="12">
    <location>
        <begin position="541"/>
        <end position="566"/>
    </location>
</feature>
<keyword evidence="7 12" id="KW-0812">Transmembrane</keyword>
<dbReference type="Gene3D" id="2.70.70.10">
    <property type="entry name" value="Glucose Permease (Domain IIA)"/>
    <property type="match status" value="1"/>
</dbReference>
<comment type="caution">
    <text evidence="16">The sequence shown here is derived from an EMBL/GenBank/DDBJ whole genome shotgun (WGS) entry which is preliminary data.</text>
</comment>
<dbReference type="PROSITE" id="PS01035">
    <property type="entry name" value="PTS_EIIB_TYPE_1_CYS"/>
    <property type="match status" value="1"/>
</dbReference>
<evidence type="ECO:0000313" key="17">
    <source>
        <dbReference type="Proteomes" id="UP000753219"/>
    </source>
</evidence>
<evidence type="ECO:0000256" key="8">
    <source>
        <dbReference type="ARBA" id="ARBA00022777"/>
    </source>
</evidence>